<protein>
    <submittedName>
        <fullName evidence="2">Uncharacterized protein</fullName>
    </submittedName>
</protein>
<keyword evidence="1" id="KW-0732">Signal</keyword>
<reference evidence="2 3" key="1">
    <citation type="submission" date="2023-01" db="EMBL/GenBank/DDBJ databases">
        <title>Analysis of 21 Apiospora genomes using comparative genomics revels a genus with tremendous synthesis potential of carbohydrate active enzymes and secondary metabolites.</title>
        <authorList>
            <person name="Sorensen T."/>
        </authorList>
    </citation>
    <scope>NUCLEOTIDE SEQUENCE [LARGE SCALE GENOMIC DNA]</scope>
    <source>
        <strain evidence="2 3">CBS 114990</strain>
    </source>
</reference>
<proteinExistence type="predicted"/>
<comment type="caution">
    <text evidence="2">The sequence shown here is derived from an EMBL/GenBank/DDBJ whole genome shotgun (WGS) entry which is preliminary data.</text>
</comment>
<dbReference type="Proteomes" id="UP001433268">
    <property type="component" value="Unassembled WGS sequence"/>
</dbReference>
<dbReference type="GeneID" id="92047567"/>
<dbReference type="RefSeq" id="XP_066666469.1">
    <property type="nucleotide sequence ID" value="XM_066814507.1"/>
</dbReference>
<dbReference type="EMBL" id="JAQQWN010000007">
    <property type="protein sequence ID" value="KAK8075529.1"/>
    <property type="molecule type" value="Genomic_DNA"/>
</dbReference>
<feature type="chain" id="PRO_5046694845" evidence="1">
    <location>
        <begin position="19"/>
        <end position="153"/>
    </location>
</feature>
<organism evidence="2 3">
    <name type="scientific">Apiospora hydei</name>
    <dbReference type="NCBI Taxonomy" id="1337664"/>
    <lineage>
        <taxon>Eukaryota</taxon>
        <taxon>Fungi</taxon>
        <taxon>Dikarya</taxon>
        <taxon>Ascomycota</taxon>
        <taxon>Pezizomycotina</taxon>
        <taxon>Sordariomycetes</taxon>
        <taxon>Xylariomycetidae</taxon>
        <taxon>Amphisphaeriales</taxon>
        <taxon>Apiosporaceae</taxon>
        <taxon>Apiospora</taxon>
    </lineage>
</organism>
<gene>
    <name evidence="2" type="ORF">PG997_010192</name>
</gene>
<accession>A0ABR1W022</accession>
<sequence length="153" mass="17329">MKTSFLLTLLPAAAVVLGLPQQLRPARRPLHRHPVHDGGAPREHFHFHFHFHYPHRDYPRGGAAVPDQPAQLRRQAGRPPRLHGRRRLVPLHRRHGPLDAGLLPRQLRGAVSSLLAFFLETCTLGRLSVYFNEGVVLGRKGEGWSVAHWVMVK</sequence>
<evidence type="ECO:0000313" key="3">
    <source>
        <dbReference type="Proteomes" id="UP001433268"/>
    </source>
</evidence>
<feature type="signal peptide" evidence="1">
    <location>
        <begin position="1"/>
        <end position="18"/>
    </location>
</feature>
<evidence type="ECO:0000256" key="1">
    <source>
        <dbReference type="SAM" id="SignalP"/>
    </source>
</evidence>
<name>A0ABR1W022_9PEZI</name>
<keyword evidence="3" id="KW-1185">Reference proteome</keyword>
<evidence type="ECO:0000313" key="2">
    <source>
        <dbReference type="EMBL" id="KAK8075529.1"/>
    </source>
</evidence>